<dbReference type="AlphaFoldDB" id="A0A239DAD3"/>
<keyword evidence="2" id="KW-1185">Reference proteome</keyword>
<dbReference type="PROSITE" id="PS51257">
    <property type="entry name" value="PROKAR_LIPOPROTEIN"/>
    <property type="match status" value="1"/>
</dbReference>
<dbReference type="RefSeq" id="WP_089239826.1">
    <property type="nucleotide sequence ID" value="NZ_FZOK01000006.1"/>
</dbReference>
<evidence type="ECO:0000313" key="1">
    <source>
        <dbReference type="EMBL" id="SNS29197.1"/>
    </source>
</evidence>
<dbReference type="Proteomes" id="UP000198480">
    <property type="component" value="Unassembled WGS sequence"/>
</dbReference>
<evidence type="ECO:0000313" key="2">
    <source>
        <dbReference type="Proteomes" id="UP000198480"/>
    </source>
</evidence>
<protein>
    <submittedName>
        <fullName evidence="1">6-bladed beta-propeller protein</fullName>
    </submittedName>
</protein>
<reference evidence="2" key="1">
    <citation type="submission" date="2017-06" db="EMBL/GenBank/DDBJ databases">
        <authorList>
            <person name="Varghese N."/>
            <person name="Submissions S."/>
        </authorList>
    </citation>
    <scope>NUCLEOTIDE SEQUENCE [LARGE SCALE GENOMIC DNA]</scope>
    <source>
        <strain evidence="2">5C</strain>
    </source>
</reference>
<proteinExistence type="predicted"/>
<dbReference type="OrthoDB" id="818842at2"/>
<accession>A0A239DAD3</accession>
<dbReference type="SUPFAM" id="SSF63825">
    <property type="entry name" value="YWTD domain"/>
    <property type="match status" value="1"/>
</dbReference>
<name>A0A239DAD3_9BACT</name>
<dbReference type="EMBL" id="FZOK01000006">
    <property type="protein sequence ID" value="SNS29197.1"/>
    <property type="molecule type" value="Genomic_DNA"/>
</dbReference>
<sequence length="407" mass="46984">MLNIQKKKIGQMIICASFAFFMGCTSQNESKEVIVKDGIITIKVDLDSVKDGKLTDYFEPEIEYLLLQEGDNPEAQIGEIAKLVGYNDMIFVFDWWIGKSVQIFDRQGNFIKRIRQQGDGLGKYIELADIQVVQDTIYLLAHPGKIIKFDLEGSFIHEIKIPVMGRTFYYDINSNHFFVYSGARSENLVSEIDHKGSVLKSYFSSHPNIFYRNMGDPVNFYESNDGFYFTRTYVDTLYRFTSDGFKPEIIFDFGKNAMNHEKMKEKQLEMDDKAFREYFQENSGASYSPFGFSNSKYMLSRLSTAGRGIVSIFDKQNKTHDLVNFNLINDIDESFDFYPPVYQLEGTEVSIAYRGPSLYNKAVEKKQTMSDEDWKAYQAGKGKDFIEAAFYGKETENYVLLILKTKK</sequence>
<dbReference type="Gene3D" id="2.120.10.30">
    <property type="entry name" value="TolB, C-terminal domain"/>
    <property type="match status" value="1"/>
</dbReference>
<gene>
    <name evidence="1" type="ORF">SAMN06295967_106197</name>
</gene>
<dbReference type="Pfam" id="PF17170">
    <property type="entry name" value="DUF5128"/>
    <property type="match status" value="1"/>
</dbReference>
<organism evidence="1 2">
    <name type="scientific">Belliella buryatensis</name>
    <dbReference type="NCBI Taxonomy" id="1500549"/>
    <lineage>
        <taxon>Bacteria</taxon>
        <taxon>Pseudomonadati</taxon>
        <taxon>Bacteroidota</taxon>
        <taxon>Cytophagia</taxon>
        <taxon>Cytophagales</taxon>
        <taxon>Cyclobacteriaceae</taxon>
        <taxon>Belliella</taxon>
    </lineage>
</organism>
<dbReference type="InterPro" id="IPR011042">
    <property type="entry name" value="6-blade_b-propeller_TolB-like"/>
</dbReference>